<reference evidence="1 2" key="1">
    <citation type="submission" date="2020-08" db="EMBL/GenBank/DDBJ databases">
        <title>Sequencing the genomes of 1000 actinobacteria strains.</title>
        <authorList>
            <person name="Klenk H.-P."/>
        </authorList>
    </citation>
    <scope>NUCLEOTIDE SEQUENCE [LARGE SCALE GENOMIC DNA]</scope>
    <source>
        <strain evidence="1 2">DSM 43150</strain>
    </source>
</reference>
<organism evidence="1 2">
    <name type="scientific">Actinoplanes lobatus</name>
    <dbReference type="NCBI Taxonomy" id="113568"/>
    <lineage>
        <taxon>Bacteria</taxon>
        <taxon>Bacillati</taxon>
        <taxon>Actinomycetota</taxon>
        <taxon>Actinomycetes</taxon>
        <taxon>Micromonosporales</taxon>
        <taxon>Micromonosporaceae</taxon>
        <taxon>Actinoplanes</taxon>
    </lineage>
</organism>
<protein>
    <submittedName>
        <fullName evidence="1">Uncharacterized protein</fullName>
    </submittedName>
</protein>
<accession>A0A7W7HEU7</accession>
<comment type="caution">
    <text evidence="1">The sequence shown here is derived from an EMBL/GenBank/DDBJ whole genome shotgun (WGS) entry which is preliminary data.</text>
</comment>
<dbReference type="AlphaFoldDB" id="A0A7W7HEU7"/>
<evidence type="ECO:0000313" key="2">
    <source>
        <dbReference type="Proteomes" id="UP000590511"/>
    </source>
</evidence>
<dbReference type="EMBL" id="JACHNC010000001">
    <property type="protein sequence ID" value="MBB4749195.1"/>
    <property type="molecule type" value="Genomic_DNA"/>
</dbReference>
<dbReference type="Proteomes" id="UP000590511">
    <property type="component" value="Unassembled WGS sequence"/>
</dbReference>
<evidence type="ECO:0000313" key="1">
    <source>
        <dbReference type="EMBL" id="MBB4749195.1"/>
    </source>
</evidence>
<proteinExistence type="predicted"/>
<gene>
    <name evidence="1" type="ORF">BJ964_003356</name>
</gene>
<sequence>MAKPTLIDLIFVPHGFGDVVDATVVTLALV</sequence>
<name>A0A7W7HEU7_9ACTN</name>